<proteinExistence type="predicted"/>
<name>A0ACD6AQ92_AVESA</name>
<accession>A0ACD6AQ92</accession>
<keyword evidence="2" id="KW-1185">Reference proteome</keyword>
<evidence type="ECO:0000313" key="2">
    <source>
        <dbReference type="Proteomes" id="UP001732700"/>
    </source>
</evidence>
<evidence type="ECO:0000313" key="1">
    <source>
        <dbReference type="EnsemblPlants" id="AVESA.00010b.r2.UnG1403610.1.CDS.1"/>
    </source>
</evidence>
<reference evidence="1" key="1">
    <citation type="submission" date="2025-09" db="UniProtKB">
        <authorList>
            <consortium name="EnsemblPlants"/>
        </authorList>
    </citation>
    <scope>IDENTIFICATION</scope>
</reference>
<protein>
    <submittedName>
        <fullName evidence="1">Uncharacterized protein</fullName>
    </submittedName>
</protein>
<organism evidence="1 2">
    <name type="scientific">Avena sativa</name>
    <name type="common">Oat</name>
    <dbReference type="NCBI Taxonomy" id="4498"/>
    <lineage>
        <taxon>Eukaryota</taxon>
        <taxon>Viridiplantae</taxon>
        <taxon>Streptophyta</taxon>
        <taxon>Embryophyta</taxon>
        <taxon>Tracheophyta</taxon>
        <taxon>Spermatophyta</taxon>
        <taxon>Magnoliopsida</taxon>
        <taxon>Liliopsida</taxon>
        <taxon>Poales</taxon>
        <taxon>Poaceae</taxon>
        <taxon>BOP clade</taxon>
        <taxon>Pooideae</taxon>
        <taxon>Poodae</taxon>
        <taxon>Poeae</taxon>
        <taxon>Poeae Chloroplast Group 1 (Aveneae type)</taxon>
        <taxon>Aveninae</taxon>
        <taxon>Avena</taxon>
    </lineage>
</organism>
<sequence length="245" mass="27611">MDNSSTPPGPPADQQQQEPIFLVTTVMMMRLSPAQADRMARRRRRNNDDPRLDRFGRRLRRMTDFSYPYMPPSSCLDPPDFPEPAVVIIPCSLQGEAAATDYAVHYVYPPLPAANCHTAATEQQQVVPLQDGATTVVCLANILSSSSQRRLLEDDDFYDRFVEDFEAQACWFGELVKIVVPRPPNGNPAGVVGKVFLKFACLDAANVCKIRMDRSCWRRSDDDKQIVARFYPEDKFAAGDYGRDN</sequence>
<dbReference type="Proteomes" id="UP001732700">
    <property type="component" value="Unassembled WGS sequence"/>
</dbReference>
<dbReference type="EnsemblPlants" id="AVESA.00010b.r2.UnG1403610.1">
    <property type="protein sequence ID" value="AVESA.00010b.r2.UnG1403610.1.CDS.1"/>
    <property type="gene ID" value="AVESA.00010b.r2.UnG1403610"/>
</dbReference>